<proteinExistence type="predicted"/>
<dbReference type="Pfam" id="PF13920">
    <property type="entry name" value="zf-C3HC4_3"/>
    <property type="match status" value="1"/>
</dbReference>
<dbReference type="GO" id="GO:0016567">
    <property type="term" value="P:protein ubiquitination"/>
    <property type="evidence" value="ECO:0007669"/>
    <property type="project" value="TreeGrafter"/>
</dbReference>
<dbReference type="PANTHER" id="PTHR22696">
    <property type="entry name" value="E3 UBIQUITIN-PROTEIN LIGASE RNF26"/>
    <property type="match status" value="1"/>
</dbReference>
<dbReference type="GO" id="GO:0006511">
    <property type="term" value="P:ubiquitin-dependent protein catabolic process"/>
    <property type="evidence" value="ECO:0007669"/>
    <property type="project" value="TreeGrafter"/>
</dbReference>
<feature type="transmembrane region" description="Helical" evidence="2">
    <location>
        <begin position="606"/>
        <end position="626"/>
    </location>
</feature>
<feature type="region of interest" description="Disordered" evidence="1">
    <location>
        <begin position="648"/>
        <end position="676"/>
    </location>
</feature>
<dbReference type="EMBL" id="JAANYQ010000003">
    <property type="protein sequence ID" value="KAF4125343.1"/>
    <property type="molecule type" value="Genomic_DNA"/>
</dbReference>
<feature type="region of interest" description="Disordered" evidence="1">
    <location>
        <begin position="737"/>
        <end position="768"/>
    </location>
</feature>
<dbReference type="Proteomes" id="UP000749293">
    <property type="component" value="Unassembled WGS sequence"/>
</dbReference>
<dbReference type="OrthoDB" id="66726at2759"/>
<organism evidence="3 4">
    <name type="scientific">Geosmithia morbida</name>
    <dbReference type="NCBI Taxonomy" id="1094350"/>
    <lineage>
        <taxon>Eukaryota</taxon>
        <taxon>Fungi</taxon>
        <taxon>Dikarya</taxon>
        <taxon>Ascomycota</taxon>
        <taxon>Pezizomycotina</taxon>
        <taxon>Sordariomycetes</taxon>
        <taxon>Hypocreomycetidae</taxon>
        <taxon>Hypocreales</taxon>
        <taxon>Bionectriaceae</taxon>
        <taxon>Geosmithia</taxon>
    </lineage>
</organism>
<name>A0A9P5D2Q6_9HYPO</name>
<protein>
    <submittedName>
        <fullName evidence="3">Ubiquitin-protein ligase</fullName>
    </submittedName>
</protein>
<keyword evidence="4" id="KW-1185">Reference proteome</keyword>
<feature type="transmembrane region" description="Helical" evidence="2">
    <location>
        <begin position="350"/>
        <end position="370"/>
    </location>
</feature>
<dbReference type="RefSeq" id="XP_035323995.1">
    <property type="nucleotide sequence ID" value="XM_035466158.1"/>
</dbReference>
<keyword evidence="2" id="KW-0472">Membrane</keyword>
<dbReference type="GO" id="GO:0061630">
    <property type="term" value="F:ubiquitin protein ligase activity"/>
    <property type="evidence" value="ECO:0007669"/>
    <property type="project" value="TreeGrafter"/>
</dbReference>
<sequence length="963" mass="105761">MTTDTASASPALQGLQNGTAWYNLTSWTVNVTRYAPSFEDIVSAAPRMARKLGSFVSHHDLLNADGSDGQGPVAAAAAGLNNAVAAESNLYNFVDSSEGETVGALGASPDTAARASGITIDGTRGFGSVFTYATSKWALACIGMAVVLNRTHIYAATRRRLRLRWTVRLLLRFLPIVLITMQSVRLLQSLQCQTSPDFAMMRWGDSTKSSDLMFLHQNKFFNSLAGTLLQSTDEQSCLAVNMVPSPDDVSTQHLRGSLSRLWPLFATFCLSHFLETLSCAVQGRAHAYETAMTLFEQSLAFAEADAAVSNQLAWSKPTKTSLGVTTSMTGTTVSITKSMIMRRVNTPPEVLFVALLSSLTHISSHVLGVFDLQARYRLVNTGFWAFCFMSTLLWSAATFDMDDATSQGLLRYPTVCIIGLIPHALVLMGILICLFIYAIGLGLSALSPSPEEERQGLTFRQRLVQAHHNMQANVTLSEIRIAREMDIYTALLRAGFAAVTMASEAVYLNEDRGVSLKRHTWLEEARLKEVEDLQKSWSSIGPATSSFDQIGAIGLVPVKENRLSVNNGFSRERAAQAVPNARTERGMRVGVGATERSARWVMAVELFVNILRLFARLGAIVILWVLSVARIRAQPEWLLRLARRNKEERDGDSASSKESERPVAAASGSSNPDTMDVMDIEAEIRRTAEDQPEESLDANLYSYWLHGGWWGSKDTSGDYEPSTVDDDNWDATSMISTTTMTTDNPTPSEAGWMSEDEGQRTPTRRSPRTSFAEAAQMDSPLSMGDLARLLQPKNAEERANSRALAAHFQSDRIVTRSRFKRMEQLQRTRILTNAGTQSVSLPDDNNTTGHSGSGGRGGSLGRPNGKMSEEEEERVLEQLLLSRRNEAAKAGSNLNGRGEEETSYGSDGPHCVVCQCAPRAIIVWPCRCLSLCDDCRVSLAMNNFDKCVCCRREVMSFSRIYVP</sequence>
<feature type="transmembrane region" description="Helical" evidence="2">
    <location>
        <begin position="417"/>
        <end position="439"/>
    </location>
</feature>
<evidence type="ECO:0000313" key="4">
    <source>
        <dbReference type="Proteomes" id="UP000749293"/>
    </source>
</evidence>
<dbReference type="AlphaFoldDB" id="A0A9P5D2Q6"/>
<dbReference type="GO" id="GO:0016874">
    <property type="term" value="F:ligase activity"/>
    <property type="evidence" value="ECO:0007669"/>
    <property type="project" value="UniProtKB-KW"/>
</dbReference>
<feature type="region of interest" description="Disordered" evidence="1">
    <location>
        <begin position="828"/>
        <end position="875"/>
    </location>
</feature>
<reference evidence="3" key="1">
    <citation type="submission" date="2020-03" db="EMBL/GenBank/DDBJ databases">
        <title>Site-based positive gene gene selection in Geosmithia morbida across the United States reveals a broad range of putative effectors and factors for local host and environmental adapation.</title>
        <authorList>
            <person name="Onufrak A."/>
            <person name="Murdoch R.W."/>
            <person name="Gazis R."/>
            <person name="Huff M."/>
            <person name="Staton M."/>
            <person name="Klingeman W."/>
            <person name="Hadziabdic D."/>
        </authorList>
    </citation>
    <scope>NUCLEOTIDE SEQUENCE</scope>
    <source>
        <strain evidence="3">1262</strain>
    </source>
</reference>
<dbReference type="PANTHER" id="PTHR22696:SF1">
    <property type="entry name" value="E3 UBIQUITIN-PROTEIN LIGASE RNF26"/>
    <property type="match status" value="1"/>
</dbReference>
<dbReference type="GeneID" id="55970411"/>
<evidence type="ECO:0000256" key="2">
    <source>
        <dbReference type="SAM" id="Phobius"/>
    </source>
</evidence>
<dbReference type="Gene3D" id="3.30.40.10">
    <property type="entry name" value="Zinc/RING finger domain, C3HC4 (zinc finger)"/>
    <property type="match status" value="1"/>
</dbReference>
<dbReference type="InterPro" id="IPR013083">
    <property type="entry name" value="Znf_RING/FYVE/PHD"/>
</dbReference>
<keyword evidence="3" id="KW-0436">Ligase</keyword>
<evidence type="ECO:0000313" key="3">
    <source>
        <dbReference type="EMBL" id="KAF4125343.1"/>
    </source>
</evidence>
<feature type="transmembrane region" description="Helical" evidence="2">
    <location>
        <begin position="377"/>
        <end position="397"/>
    </location>
</feature>
<keyword evidence="2" id="KW-1133">Transmembrane helix</keyword>
<evidence type="ECO:0000256" key="1">
    <source>
        <dbReference type="SAM" id="MobiDB-lite"/>
    </source>
</evidence>
<dbReference type="CDD" id="cd16616">
    <property type="entry name" value="mRING-HC-C4C4_Asi1p-like"/>
    <property type="match status" value="1"/>
</dbReference>
<keyword evidence="2" id="KW-0812">Transmembrane</keyword>
<feature type="compositionally biased region" description="Polar residues" evidence="1">
    <location>
        <begin position="828"/>
        <end position="848"/>
    </location>
</feature>
<comment type="caution">
    <text evidence="3">The sequence shown here is derived from an EMBL/GenBank/DDBJ whole genome shotgun (WGS) entry which is preliminary data.</text>
</comment>
<accession>A0A9P5D2Q6</accession>
<gene>
    <name evidence="3" type="ORF">GMORB2_4183</name>
</gene>
<feature type="compositionally biased region" description="Gly residues" evidence="1">
    <location>
        <begin position="851"/>
        <end position="860"/>
    </location>
</feature>
<feature type="compositionally biased region" description="Basic and acidic residues" evidence="1">
    <location>
        <begin position="648"/>
        <end position="661"/>
    </location>
</feature>